<dbReference type="EMBL" id="QWET01000002">
    <property type="protein sequence ID" value="RIH66647.1"/>
    <property type="molecule type" value="Genomic_DNA"/>
</dbReference>
<dbReference type="PRINTS" id="PR00413">
    <property type="entry name" value="HADHALOGNASE"/>
</dbReference>
<sequence length="202" mass="22588">MVKLNIDPKAKALIFDLDGTLADTMPVHFQAYKNILRDYGIEFTPELFGTLAGVPAVDTIRKLNEQFGTHMVPEEVGHFKEGEYEKIMYKMKPVEPVVELVKEYHGRLPMAVGTGGYKRLAWKTLEILGLDKYFEILVSAEDVKHPKPHPETFLKCAELLGVQPEVCQVFEDGDPGIQAATAAGMISTLVTEYYEVTIGKDI</sequence>
<keyword evidence="2" id="KW-0378">Hydrolase</keyword>
<organism evidence="2 3">
    <name type="scientific">Mariniphaga sediminis</name>
    <dbReference type="NCBI Taxonomy" id="1628158"/>
    <lineage>
        <taxon>Bacteria</taxon>
        <taxon>Pseudomonadati</taxon>
        <taxon>Bacteroidota</taxon>
        <taxon>Bacteroidia</taxon>
        <taxon>Marinilabiliales</taxon>
        <taxon>Prolixibacteraceae</taxon>
        <taxon>Mariniphaga</taxon>
    </lineage>
</organism>
<dbReference type="RefSeq" id="WP_119348521.1">
    <property type="nucleotide sequence ID" value="NZ_QWET01000002.1"/>
</dbReference>
<dbReference type="NCBIfam" id="TIGR01509">
    <property type="entry name" value="HAD-SF-IA-v3"/>
    <property type="match status" value="1"/>
</dbReference>
<accession>A0A399D507</accession>
<comment type="similarity">
    <text evidence="1">Belongs to the HAD-like hydrolase superfamily. CbbY/CbbZ/Gph/YieH family.</text>
</comment>
<dbReference type="OrthoDB" id="9797743at2"/>
<gene>
    <name evidence="2" type="ORF">D1164_03345</name>
</gene>
<dbReference type="Pfam" id="PF13419">
    <property type="entry name" value="HAD_2"/>
    <property type="match status" value="1"/>
</dbReference>
<proteinExistence type="inferred from homology"/>
<evidence type="ECO:0000313" key="2">
    <source>
        <dbReference type="EMBL" id="RIH66647.1"/>
    </source>
</evidence>
<dbReference type="InterPro" id="IPR023214">
    <property type="entry name" value="HAD_sf"/>
</dbReference>
<dbReference type="InterPro" id="IPR041492">
    <property type="entry name" value="HAD_2"/>
</dbReference>
<dbReference type="Proteomes" id="UP000266441">
    <property type="component" value="Unassembled WGS sequence"/>
</dbReference>
<dbReference type="InterPro" id="IPR036412">
    <property type="entry name" value="HAD-like_sf"/>
</dbReference>
<dbReference type="AlphaFoldDB" id="A0A399D507"/>
<evidence type="ECO:0000313" key="3">
    <source>
        <dbReference type="Proteomes" id="UP000266441"/>
    </source>
</evidence>
<dbReference type="InterPro" id="IPR010976">
    <property type="entry name" value="B-phosphoglucomutase_hydrolase"/>
</dbReference>
<dbReference type="PANTHER" id="PTHR43481">
    <property type="entry name" value="FRUCTOSE-1-PHOSPHATE PHOSPHATASE"/>
    <property type="match status" value="1"/>
</dbReference>
<dbReference type="PANTHER" id="PTHR43481:SF4">
    <property type="entry name" value="GLYCEROL-1-PHOSPHATE PHOSPHOHYDROLASE 1-RELATED"/>
    <property type="match status" value="1"/>
</dbReference>
<dbReference type="InterPro" id="IPR023198">
    <property type="entry name" value="PGP-like_dom2"/>
</dbReference>
<dbReference type="SUPFAM" id="SSF56784">
    <property type="entry name" value="HAD-like"/>
    <property type="match status" value="1"/>
</dbReference>
<protein>
    <submittedName>
        <fullName evidence="2">Beta-phosphoglucomutase family hydrolase</fullName>
    </submittedName>
</protein>
<reference evidence="2 3" key="1">
    <citation type="journal article" date="2015" name="Int. J. Syst. Evol. Microbiol.">
        <title>Mariniphaga sediminis sp. nov., isolated from coastal sediment.</title>
        <authorList>
            <person name="Wang F.Q."/>
            <person name="Shen Q.Y."/>
            <person name="Chen G.J."/>
            <person name="Du Z.J."/>
        </authorList>
    </citation>
    <scope>NUCLEOTIDE SEQUENCE [LARGE SCALE GENOMIC DNA]</scope>
    <source>
        <strain evidence="2 3">SY21</strain>
    </source>
</reference>
<dbReference type="SFLD" id="SFLDG01129">
    <property type="entry name" value="C1.5:_HAD__Beta-PGM__Phosphata"/>
    <property type="match status" value="1"/>
</dbReference>
<comment type="caution">
    <text evidence="2">The sequence shown here is derived from an EMBL/GenBank/DDBJ whole genome shotgun (WGS) entry which is preliminary data.</text>
</comment>
<dbReference type="InterPro" id="IPR006439">
    <property type="entry name" value="HAD-SF_hydro_IA"/>
</dbReference>
<keyword evidence="3" id="KW-1185">Reference proteome</keyword>
<dbReference type="Gene3D" id="3.40.50.1000">
    <property type="entry name" value="HAD superfamily/HAD-like"/>
    <property type="match status" value="1"/>
</dbReference>
<dbReference type="Gene3D" id="1.10.150.240">
    <property type="entry name" value="Putative phosphatase, domain 2"/>
    <property type="match status" value="1"/>
</dbReference>
<dbReference type="CDD" id="cd07505">
    <property type="entry name" value="HAD_BPGM-like"/>
    <property type="match status" value="1"/>
</dbReference>
<evidence type="ECO:0000256" key="1">
    <source>
        <dbReference type="ARBA" id="ARBA00006171"/>
    </source>
</evidence>
<dbReference type="GO" id="GO:0050308">
    <property type="term" value="F:sugar-phosphatase activity"/>
    <property type="evidence" value="ECO:0007669"/>
    <property type="project" value="TreeGrafter"/>
</dbReference>
<name>A0A399D507_9BACT</name>
<dbReference type="NCBIfam" id="TIGR02009">
    <property type="entry name" value="PGMB-YQAB-SF"/>
    <property type="match status" value="1"/>
</dbReference>
<dbReference type="InterPro" id="IPR051806">
    <property type="entry name" value="HAD-like_SPP"/>
</dbReference>
<dbReference type="SFLD" id="SFLDG01135">
    <property type="entry name" value="C1.5.6:_HAD__Beta-PGM__Phospha"/>
    <property type="match status" value="1"/>
</dbReference>
<dbReference type="SFLD" id="SFLDS00003">
    <property type="entry name" value="Haloacid_Dehalogenase"/>
    <property type="match status" value="1"/>
</dbReference>